<dbReference type="InterPro" id="IPR000073">
    <property type="entry name" value="AB_hydrolase_1"/>
</dbReference>
<gene>
    <name evidence="8" type="ORF">L196_03966</name>
</gene>
<evidence type="ECO:0000259" key="7">
    <source>
        <dbReference type="Pfam" id="PF00561"/>
    </source>
</evidence>
<dbReference type="Pfam" id="PF00561">
    <property type="entry name" value="Abhydrolase_1"/>
    <property type="match status" value="1"/>
</dbReference>
<protein>
    <recommendedName>
        <fullName evidence="2">Poly(3-hydroxyalkanoate) polymerase subunit PhaC</fullName>
    </recommendedName>
    <alternativeName>
        <fullName evidence="6">PHB synthase subunit PhaC</fullName>
    </alternativeName>
</protein>
<dbReference type="Proteomes" id="UP000015462">
    <property type="component" value="Unassembled WGS sequence"/>
</dbReference>
<dbReference type="GO" id="GO:0042619">
    <property type="term" value="P:poly-hydroxybutyrate biosynthetic process"/>
    <property type="evidence" value="ECO:0007669"/>
    <property type="project" value="UniProtKB-KW"/>
</dbReference>
<keyword evidence="9" id="KW-1185">Reference proteome</keyword>
<organism evidence="8 9">
    <name type="scientific">Cycloclasticus pugetii</name>
    <dbReference type="NCBI Taxonomy" id="34068"/>
    <lineage>
        <taxon>Bacteria</taxon>
        <taxon>Pseudomonadati</taxon>
        <taxon>Pseudomonadota</taxon>
        <taxon>Gammaproteobacteria</taxon>
        <taxon>Thiotrichales</taxon>
        <taxon>Piscirickettsiaceae</taxon>
        <taxon>Cycloclasticus</taxon>
    </lineage>
</organism>
<dbReference type="InterPro" id="IPR051321">
    <property type="entry name" value="PHA/PHB_synthase"/>
</dbReference>
<dbReference type="RefSeq" id="WP_015006311.1">
    <property type="nucleotide sequence ID" value="NZ_JBLHXE010000006.1"/>
</dbReference>
<name>A0AB33Z313_9GAMM</name>
<dbReference type="PANTHER" id="PTHR36837:SF2">
    <property type="entry name" value="POLY(3-HYDROXYALKANOATE) POLYMERASE SUBUNIT PHAC"/>
    <property type="match status" value="1"/>
</dbReference>
<feature type="domain" description="AB hydrolase-1" evidence="7">
    <location>
        <begin position="87"/>
        <end position="331"/>
    </location>
</feature>
<dbReference type="InterPro" id="IPR010125">
    <property type="entry name" value="PHA_synth_III_C"/>
</dbReference>
<dbReference type="NCBIfam" id="TIGR01836">
    <property type="entry name" value="PHA_synth_III_C"/>
    <property type="match status" value="1"/>
</dbReference>
<proteinExistence type="predicted"/>
<keyword evidence="3" id="KW-0808">Transferase</keyword>
<dbReference type="GO" id="GO:0016746">
    <property type="term" value="F:acyltransferase activity"/>
    <property type="evidence" value="ECO:0007669"/>
    <property type="project" value="UniProtKB-KW"/>
</dbReference>
<dbReference type="SUPFAM" id="SSF53474">
    <property type="entry name" value="alpha/beta-Hydrolases"/>
    <property type="match status" value="1"/>
</dbReference>
<evidence type="ECO:0000256" key="6">
    <source>
        <dbReference type="ARBA" id="ARBA00033356"/>
    </source>
</evidence>
<evidence type="ECO:0000313" key="8">
    <source>
        <dbReference type="EMBL" id="EPD13660.1"/>
    </source>
</evidence>
<evidence type="ECO:0000313" key="9">
    <source>
        <dbReference type="Proteomes" id="UP000015462"/>
    </source>
</evidence>
<reference evidence="8 9" key="1">
    <citation type="journal article" date="2013" name="Genome Announc.">
        <title>Genome Sequence of the Pyrene- and Fluoranthene-Degrading Bacterium Cycloclasticus sp. Strain PY97M.</title>
        <authorList>
            <person name="Cui Z."/>
            <person name="Xu G."/>
            <person name="Li Q."/>
            <person name="Gao W."/>
            <person name="Zheng L."/>
        </authorList>
    </citation>
    <scope>NUCLEOTIDE SEQUENCE [LARGE SCALE GENOMIC DNA]</scope>
    <source>
        <strain evidence="8 9">PY97M</strain>
    </source>
</reference>
<keyword evidence="4" id="KW-0583">PHB biosynthesis</keyword>
<dbReference type="Gene3D" id="3.40.50.1820">
    <property type="entry name" value="alpha/beta hydrolase"/>
    <property type="match status" value="1"/>
</dbReference>
<evidence type="ECO:0000256" key="1">
    <source>
        <dbReference type="ARBA" id="ARBA00004683"/>
    </source>
</evidence>
<dbReference type="AlphaFoldDB" id="A0AB33Z313"/>
<evidence type="ECO:0000256" key="5">
    <source>
        <dbReference type="ARBA" id="ARBA00023315"/>
    </source>
</evidence>
<keyword evidence="5" id="KW-0012">Acyltransferase</keyword>
<dbReference type="PANTHER" id="PTHR36837">
    <property type="entry name" value="POLY(3-HYDROXYALKANOATE) POLYMERASE SUBUNIT PHAC"/>
    <property type="match status" value="1"/>
</dbReference>
<dbReference type="InterPro" id="IPR029058">
    <property type="entry name" value="AB_hydrolase_fold"/>
</dbReference>
<evidence type="ECO:0000256" key="3">
    <source>
        <dbReference type="ARBA" id="ARBA00022679"/>
    </source>
</evidence>
<comment type="caution">
    <text evidence="8">The sequence shown here is derived from an EMBL/GenBank/DDBJ whole genome shotgun (WGS) entry which is preliminary data.</text>
</comment>
<accession>A0AB33Z313</accession>
<sequence length="348" mass="39981">MPNKTKDHENIWQDEFVLLMEKLADKDKQPPPEVGSSLKELIYSENKLQLFHYNPLDVAQKKLPILITYALVNRPYIMDLEPKRSLILRLLEKGYPVYLIDWGYPDSSDRFTDLNDYINGYLHRCVQQVKHHSKEEKIDLLGVCQGGVFSLCYTALHPTEIRKLVTLVTPIDFHTKNNPLTSWTSHLNTQALASHTGNVPAELISQLFKAIKPFQLNREKYRRLKHIINNAESLNTFLRMERWLHDGPDLNRAAADEFLINFYQQNKLHENTLTIAGHAVLLNKITSPVLNLYATQDHLVPPEATRALKQHIKPELYQEQALVGGHIGAFTSPRTQQTLIQSLEQGLA</sequence>
<evidence type="ECO:0000256" key="2">
    <source>
        <dbReference type="ARBA" id="ARBA00019065"/>
    </source>
</evidence>
<comment type="pathway">
    <text evidence="1">Biopolymer metabolism; poly-(R)-3-hydroxybutanoate biosynthesis.</text>
</comment>
<dbReference type="EMBL" id="ASHL01000002">
    <property type="protein sequence ID" value="EPD13660.1"/>
    <property type="molecule type" value="Genomic_DNA"/>
</dbReference>
<evidence type="ECO:0000256" key="4">
    <source>
        <dbReference type="ARBA" id="ARBA00022752"/>
    </source>
</evidence>